<dbReference type="SUPFAM" id="SSF53474">
    <property type="entry name" value="alpha/beta-Hydrolases"/>
    <property type="match status" value="1"/>
</dbReference>
<evidence type="ECO:0000313" key="3">
    <source>
        <dbReference type="Proteomes" id="UP000185783"/>
    </source>
</evidence>
<dbReference type="InterPro" id="IPR029058">
    <property type="entry name" value="AB_hydrolase_fold"/>
</dbReference>
<sequence length="301" mass="32882">MRKDQPNQIGVSTRGGDIVVHAWSGSSPPVVLVHATGLHARCWDYVIRRLPDVRFLAIDVRGHGSSQNVNGSMLWDELGNDVIEVLDHFQVHAGYGVGHSMGGALIAHAAAERAGAFKRLVLLDPVIWPASQTNPHAMNPGDHPVAGRRLNWESPKEMFERFKGKPPYSQWAPEVLHDYCQFGLVADDAGDAYKLACLPIREASVYTEACGSQAFEGIVNLSCETTIIRARTRSEGEGALSFGSSPTWPDLATANLHCSDLHLSDQTHFFPQEHPDSIVTIIGQMLSGAPIHWEDSDGMYG</sequence>
<comment type="caution">
    <text evidence="2">The sequence shown here is derived from an EMBL/GenBank/DDBJ whole genome shotgun (WGS) entry which is preliminary data.</text>
</comment>
<gene>
    <name evidence="2" type="ORF">A3843_04620</name>
</gene>
<dbReference type="RefSeq" id="WP_028481663.1">
    <property type="nucleotide sequence ID" value="NZ_LVVZ01000007.1"/>
</dbReference>
<accession>A0A1U7JJW0</accession>
<dbReference type="Gene3D" id="3.40.50.1820">
    <property type="entry name" value="alpha/beta hydrolase"/>
    <property type="match status" value="1"/>
</dbReference>
<feature type="domain" description="AB hydrolase-1" evidence="1">
    <location>
        <begin position="30"/>
        <end position="178"/>
    </location>
</feature>
<organism evidence="2 3">
    <name type="scientific">Pseudovibrio exalbescens</name>
    <dbReference type="NCBI Taxonomy" id="197461"/>
    <lineage>
        <taxon>Bacteria</taxon>
        <taxon>Pseudomonadati</taxon>
        <taxon>Pseudomonadota</taxon>
        <taxon>Alphaproteobacteria</taxon>
        <taxon>Hyphomicrobiales</taxon>
        <taxon>Stappiaceae</taxon>
        <taxon>Pseudovibrio</taxon>
    </lineage>
</organism>
<evidence type="ECO:0000259" key="1">
    <source>
        <dbReference type="Pfam" id="PF12697"/>
    </source>
</evidence>
<protein>
    <recommendedName>
        <fullName evidence="1">AB hydrolase-1 domain-containing protein</fullName>
    </recommendedName>
</protein>
<evidence type="ECO:0000313" key="2">
    <source>
        <dbReference type="EMBL" id="OKL45040.1"/>
    </source>
</evidence>
<dbReference type="STRING" id="197461.A3843_04620"/>
<dbReference type="Proteomes" id="UP000185783">
    <property type="component" value="Unassembled WGS sequence"/>
</dbReference>
<dbReference type="Pfam" id="PF12697">
    <property type="entry name" value="Abhydrolase_6"/>
    <property type="match status" value="1"/>
</dbReference>
<name>A0A1U7JJW0_9HYPH</name>
<dbReference type="PANTHER" id="PTHR43798">
    <property type="entry name" value="MONOACYLGLYCEROL LIPASE"/>
    <property type="match status" value="1"/>
</dbReference>
<dbReference type="InterPro" id="IPR000073">
    <property type="entry name" value="AB_hydrolase_1"/>
</dbReference>
<dbReference type="EMBL" id="LVVZ01000007">
    <property type="protein sequence ID" value="OKL45040.1"/>
    <property type="molecule type" value="Genomic_DNA"/>
</dbReference>
<keyword evidence="3" id="KW-1185">Reference proteome</keyword>
<proteinExistence type="predicted"/>
<dbReference type="InterPro" id="IPR050266">
    <property type="entry name" value="AB_hydrolase_sf"/>
</dbReference>
<dbReference type="AlphaFoldDB" id="A0A1U7JJW0"/>
<reference evidence="2 3" key="1">
    <citation type="submission" date="2016-03" db="EMBL/GenBank/DDBJ databases">
        <title>Genome sequence of Nesiotobacter sp. nov., a moderately halophilic alphaproteobacterium isolated from the Yellow Sea, China.</title>
        <authorList>
            <person name="Zhang G."/>
            <person name="Zhang R."/>
        </authorList>
    </citation>
    <scope>NUCLEOTIDE SEQUENCE [LARGE SCALE GENOMIC DNA]</scope>
    <source>
        <strain evidence="2 3">WB1-6</strain>
    </source>
</reference>